<organism evidence="2 3">
    <name type="scientific">Rhodococcoides kyotonense</name>
    <dbReference type="NCBI Taxonomy" id="398843"/>
    <lineage>
        <taxon>Bacteria</taxon>
        <taxon>Bacillati</taxon>
        <taxon>Actinomycetota</taxon>
        <taxon>Actinomycetes</taxon>
        <taxon>Mycobacteriales</taxon>
        <taxon>Nocardiaceae</taxon>
        <taxon>Rhodococcoides</taxon>
    </lineage>
</organism>
<gene>
    <name evidence="2" type="ORF">SAMN05421642_11719</name>
</gene>
<evidence type="ECO:0000259" key="1">
    <source>
        <dbReference type="Pfam" id="PF13577"/>
    </source>
</evidence>
<dbReference type="AlphaFoldDB" id="A0A239MCU0"/>
<reference evidence="3" key="1">
    <citation type="submission" date="2017-06" db="EMBL/GenBank/DDBJ databases">
        <authorList>
            <person name="Varghese N."/>
            <person name="Submissions S."/>
        </authorList>
    </citation>
    <scope>NUCLEOTIDE SEQUENCE [LARGE SCALE GENOMIC DNA]</scope>
    <source>
        <strain evidence="3">JCM 23211</strain>
    </source>
</reference>
<sequence length="143" mass="15960">MTTATRTVDATTYSRILDFYARHVQTLDAGDAKQWAADFTEDGVFGQNVKPHPKVGRVDIEVGMQKGMDALAARGISRRHWFGMVTADPVDAHTVRTRYYATVFETTPDGEARVYLNTTAEDTLHVTDTSILVSRRLVTHDNT</sequence>
<dbReference type="RefSeq" id="WP_089250782.1">
    <property type="nucleotide sequence ID" value="NZ_FZOW01000017.1"/>
</dbReference>
<dbReference type="SUPFAM" id="SSF54427">
    <property type="entry name" value="NTF2-like"/>
    <property type="match status" value="1"/>
</dbReference>
<evidence type="ECO:0000313" key="3">
    <source>
        <dbReference type="Proteomes" id="UP000198327"/>
    </source>
</evidence>
<accession>A0A239MCU0</accession>
<feature type="domain" description="SnoaL-like" evidence="1">
    <location>
        <begin position="11"/>
        <end position="136"/>
    </location>
</feature>
<dbReference type="OrthoDB" id="9130903at2"/>
<dbReference type="InterPro" id="IPR037401">
    <property type="entry name" value="SnoaL-like"/>
</dbReference>
<dbReference type="EMBL" id="FZOW01000017">
    <property type="protein sequence ID" value="SNT39798.1"/>
    <property type="molecule type" value="Genomic_DNA"/>
</dbReference>
<name>A0A239MCU0_9NOCA</name>
<protein>
    <submittedName>
        <fullName evidence="2">SnoaL-like domain-containing protein</fullName>
    </submittedName>
</protein>
<dbReference type="Gene3D" id="3.10.450.50">
    <property type="match status" value="1"/>
</dbReference>
<evidence type="ECO:0000313" key="2">
    <source>
        <dbReference type="EMBL" id="SNT39798.1"/>
    </source>
</evidence>
<dbReference type="Proteomes" id="UP000198327">
    <property type="component" value="Unassembled WGS sequence"/>
</dbReference>
<dbReference type="InterPro" id="IPR032710">
    <property type="entry name" value="NTF2-like_dom_sf"/>
</dbReference>
<keyword evidence="3" id="KW-1185">Reference proteome</keyword>
<dbReference type="Pfam" id="PF13577">
    <property type="entry name" value="SnoaL_4"/>
    <property type="match status" value="1"/>
</dbReference>
<proteinExistence type="predicted"/>